<feature type="transmembrane region" description="Helical" evidence="6">
    <location>
        <begin position="44"/>
        <end position="65"/>
    </location>
</feature>
<dbReference type="PANTHER" id="PTHR10057">
    <property type="entry name" value="PERIPHERAL-TYPE BENZODIAZEPINE RECEPTOR"/>
    <property type="match status" value="1"/>
</dbReference>
<dbReference type="PIRSF" id="PIRSF005859">
    <property type="entry name" value="PBR"/>
    <property type="match status" value="1"/>
</dbReference>
<comment type="subcellular location">
    <subcellularLocation>
        <location evidence="1">Membrane</location>
        <topology evidence="1">Multi-pass membrane protein</topology>
    </subcellularLocation>
</comment>
<keyword evidence="3 6" id="KW-0812">Transmembrane</keyword>
<dbReference type="AlphaFoldDB" id="A0A1C3MZF8"/>
<evidence type="ECO:0000256" key="2">
    <source>
        <dbReference type="ARBA" id="ARBA00007524"/>
    </source>
</evidence>
<feature type="transmembrane region" description="Helical" evidence="6">
    <location>
        <begin position="77"/>
        <end position="95"/>
    </location>
</feature>
<evidence type="ECO:0000313" key="8">
    <source>
        <dbReference type="Proteomes" id="UP000199393"/>
    </source>
</evidence>
<organism evidence="7 8">
    <name type="scientific">Micromonospora krabiensis</name>
    <dbReference type="NCBI Taxonomy" id="307121"/>
    <lineage>
        <taxon>Bacteria</taxon>
        <taxon>Bacillati</taxon>
        <taxon>Actinomycetota</taxon>
        <taxon>Actinomycetes</taxon>
        <taxon>Micromonosporales</taxon>
        <taxon>Micromonosporaceae</taxon>
        <taxon>Micromonospora</taxon>
    </lineage>
</organism>
<keyword evidence="8" id="KW-1185">Reference proteome</keyword>
<reference evidence="8" key="1">
    <citation type="submission" date="2016-06" db="EMBL/GenBank/DDBJ databases">
        <authorList>
            <person name="Varghese N."/>
        </authorList>
    </citation>
    <scope>NUCLEOTIDE SEQUENCE [LARGE SCALE GENOMIC DNA]</scope>
    <source>
        <strain evidence="8">DSM 45344</strain>
    </source>
</reference>
<dbReference type="FunFam" id="1.20.1260.100:FF:000001">
    <property type="entry name" value="translocator protein 2"/>
    <property type="match status" value="1"/>
</dbReference>
<evidence type="ECO:0000313" key="7">
    <source>
        <dbReference type="EMBL" id="SBV25708.1"/>
    </source>
</evidence>
<keyword evidence="4 6" id="KW-1133">Transmembrane helix</keyword>
<evidence type="ECO:0000256" key="4">
    <source>
        <dbReference type="ARBA" id="ARBA00022989"/>
    </source>
</evidence>
<dbReference type="PANTHER" id="PTHR10057:SF0">
    <property type="entry name" value="TRANSLOCATOR PROTEIN"/>
    <property type="match status" value="1"/>
</dbReference>
<name>A0A1C3MZF8_9ACTN</name>
<evidence type="ECO:0000256" key="5">
    <source>
        <dbReference type="ARBA" id="ARBA00023136"/>
    </source>
</evidence>
<dbReference type="InterPro" id="IPR038330">
    <property type="entry name" value="TspO/MBR-related_sf"/>
</dbReference>
<evidence type="ECO:0000256" key="3">
    <source>
        <dbReference type="ARBA" id="ARBA00022692"/>
    </source>
</evidence>
<proteinExistence type="inferred from homology"/>
<dbReference type="Gene3D" id="1.20.1260.100">
    <property type="entry name" value="TspO/MBR protein"/>
    <property type="match status" value="1"/>
</dbReference>
<evidence type="ECO:0000256" key="1">
    <source>
        <dbReference type="ARBA" id="ARBA00004141"/>
    </source>
</evidence>
<dbReference type="Proteomes" id="UP000199393">
    <property type="component" value="Chromosome I"/>
</dbReference>
<keyword evidence="5 6" id="KW-0472">Membrane</keyword>
<dbReference type="EMBL" id="LT598496">
    <property type="protein sequence ID" value="SBV25708.1"/>
    <property type="molecule type" value="Genomic_DNA"/>
</dbReference>
<accession>A0A1C3MZF8</accession>
<dbReference type="InterPro" id="IPR004307">
    <property type="entry name" value="TspO_MBR"/>
</dbReference>
<dbReference type="Pfam" id="PF03073">
    <property type="entry name" value="TspO_MBR"/>
    <property type="match status" value="1"/>
</dbReference>
<comment type="similarity">
    <text evidence="2">Belongs to the TspO/BZRP family.</text>
</comment>
<dbReference type="OrthoDB" id="9795496at2"/>
<dbReference type="RefSeq" id="WP_091588930.1">
    <property type="nucleotide sequence ID" value="NZ_JBHRWG010000003.1"/>
</dbReference>
<sequence length="156" mass="16827">MRPPHWITTGVAVAATAAAGSVSTDPSSRWYRRLRKPRWQPPPAAFPLVWTPLYGLIAVAGTRTLNRTGGAERAAFTRAYALNLALNAGWTVLFFRARRPTAALAEIAALNVSNLVVLRRAARTDRLSGLALAPYAAWTMFATALNGTIVALNRDG</sequence>
<dbReference type="CDD" id="cd15904">
    <property type="entry name" value="TSPO_MBR"/>
    <property type="match status" value="1"/>
</dbReference>
<dbReference type="STRING" id="307121.GA0070620_1185"/>
<dbReference type="GO" id="GO:0016020">
    <property type="term" value="C:membrane"/>
    <property type="evidence" value="ECO:0007669"/>
    <property type="project" value="UniProtKB-SubCell"/>
</dbReference>
<feature type="transmembrane region" description="Helical" evidence="6">
    <location>
        <begin position="130"/>
        <end position="152"/>
    </location>
</feature>
<evidence type="ECO:0000256" key="6">
    <source>
        <dbReference type="SAM" id="Phobius"/>
    </source>
</evidence>
<dbReference type="PATRIC" id="fig|307121.4.peg.1215"/>
<gene>
    <name evidence="7" type="ORF">GA0070620_1185</name>
</gene>
<protein>
    <submittedName>
        <fullName evidence="7">TspO and MBR related proteins</fullName>
    </submittedName>
</protein>
<dbReference type="GO" id="GO:0033013">
    <property type="term" value="P:tetrapyrrole metabolic process"/>
    <property type="evidence" value="ECO:0007669"/>
    <property type="project" value="UniProtKB-ARBA"/>
</dbReference>